<organism evidence="14 15">
    <name type="scientific">Bacillus safensis</name>
    <dbReference type="NCBI Taxonomy" id="561879"/>
    <lineage>
        <taxon>Bacteria</taxon>
        <taxon>Bacillati</taxon>
        <taxon>Bacillota</taxon>
        <taxon>Bacilli</taxon>
        <taxon>Bacillales</taxon>
        <taxon>Bacillaceae</taxon>
        <taxon>Bacillus</taxon>
    </lineage>
</organism>
<evidence type="ECO:0000256" key="7">
    <source>
        <dbReference type="ARBA" id="ARBA00023235"/>
    </source>
</evidence>
<name>A0A5C0WDV5_BACIA</name>
<evidence type="ECO:0000256" key="11">
    <source>
        <dbReference type="PROSITE-ProRule" id="PRU00560"/>
    </source>
</evidence>
<accession>A0A5C0WDV5</accession>
<dbReference type="AlphaFoldDB" id="A0A5C0WDV5"/>
<keyword evidence="5 11" id="KW-0067">ATP-binding</keyword>
<feature type="domain" description="UvrD-like helicase C-terminal" evidence="13">
    <location>
        <begin position="419"/>
        <end position="681"/>
    </location>
</feature>
<dbReference type="Gene3D" id="1.10.10.160">
    <property type="match status" value="1"/>
</dbReference>
<evidence type="ECO:0000313" key="14">
    <source>
        <dbReference type="EMBL" id="QEK62204.1"/>
    </source>
</evidence>
<dbReference type="InterPro" id="IPR027417">
    <property type="entry name" value="P-loop_NTPase"/>
</dbReference>
<evidence type="ECO:0000256" key="4">
    <source>
        <dbReference type="ARBA" id="ARBA00022806"/>
    </source>
</evidence>
<evidence type="ECO:0000256" key="9">
    <source>
        <dbReference type="ARBA" id="ARBA00034808"/>
    </source>
</evidence>
<dbReference type="Gene3D" id="1.10.486.10">
    <property type="entry name" value="PCRA, domain 4"/>
    <property type="match status" value="1"/>
</dbReference>
<evidence type="ECO:0000256" key="10">
    <source>
        <dbReference type="ARBA" id="ARBA00048988"/>
    </source>
</evidence>
<comment type="catalytic activity">
    <reaction evidence="8">
        <text>Couples ATP hydrolysis with the unwinding of duplex DNA by translocating in the 3'-5' direction.</text>
        <dbReference type="EC" id="5.6.2.4"/>
    </reaction>
</comment>
<comment type="similarity">
    <text evidence="1">Belongs to the helicase family. UvrD subfamily.</text>
</comment>
<dbReference type="GO" id="GO:0016887">
    <property type="term" value="F:ATP hydrolysis activity"/>
    <property type="evidence" value="ECO:0007669"/>
    <property type="project" value="RHEA"/>
</dbReference>
<dbReference type="InterPro" id="IPR000212">
    <property type="entry name" value="DNA_helicase_UvrD/REP"/>
</dbReference>
<evidence type="ECO:0000256" key="6">
    <source>
        <dbReference type="ARBA" id="ARBA00023125"/>
    </source>
</evidence>
<dbReference type="GO" id="GO:0003677">
    <property type="term" value="F:DNA binding"/>
    <property type="evidence" value="ECO:0007669"/>
    <property type="project" value="UniProtKB-KW"/>
</dbReference>
<dbReference type="CDD" id="cd17932">
    <property type="entry name" value="DEXQc_UvrD"/>
    <property type="match status" value="1"/>
</dbReference>
<dbReference type="Pfam" id="PF00580">
    <property type="entry name" value="UvrD-helicase"/>
    <property type="match status" value="1"/>
</dbReference>
<reference evidence="14 15" key="1">
    <citation type="journal article" date="2018" name="Plant Biotechnol. Rep.">
        <title>Diversity and antifungal activity of endophytic bacteria associated with Panax ginseng seedlings.</title>
        <authorList>
            <person name="Park J.M."/>
            <person name="Hong C.E."/>
            <person name="Jo S.H."/>
        </authorList>
    </citation>
    <scope>NUCLEOTIDE SEQUENCE [LARGE SCALE GENOMIC DNA]</scope>
    <source>
        <strain evidence="14 15">PgKB20</strain>
    </source>
</reference>
<dbReference type="InterPro" id="IPR014016">
    <property type="entry name" value="UvrD-like_ATP-bd"/>
</dbReference>
<dbReference type="Proteomes" id="UP000325032">
    <property type="component" value="Chromosome"/>
</dbReference>
<keyword evidence="7" id="KW-0413">Isomerase</keyword>
<dbReference type="RefSeq" id="WP_149125753.1">
    <property type="nucleotide sequence ID" value="NZ_CP043404.1"/>
</dbReference>
<evidence type="ECO:0000256" key="2">
    <source>
        <dbReference type="ARBA" id="ARBA00022741"/>
    </source>
</evidence>
<dbReference type="EC" id="5.6.2.4" evidence="9"/>
<keyword evidence="4 11" id="KW-0347">Helicase</keyword>
<keyword evidence="3 11" id="KW-0378">Hydrolase</keyword>
<comment type="catalytic activity">
    <reaction evidence="10">
        <text>ATP + H2O = ADP + phosphate + H(+)</text>
        <dbReference type="Rhea" id="RHEA:13065"/>
        <dbReference type="ChEBI" id="CHEBI:15377"/>
        <dbReference type="ChEBI" id="CHEBI:15378"/>
        <dbReference type="ChEBI" id="CHEBI:30616"/>
        <dbReference type="ChEBI" id="CHEBI:43474"/>
        <dbReference type="ChEBI" id="CHEBI:456216"/>
        <dbReference type="EC" id="5.6.2.4"/>
    </reaction>
</comment>
<keyword evidence="6" id="KW-0238">DNA-binding</keyword>
<dbReference type="InterPro" id="IPR013986">
    <property type="entry name" value="DExx_box_DNA_helicase_dom_sf"/>
</dbReference>
<dbReference type="GO" id="GO:0000725">
    <property type="term" value="P:recombinational repair"/>
    <property type="evidence" value="ECO:0007669"/>
    <property type="project" value="TreeGrafter"/>
</dbReference>
<feature type="domain" description="UvrD-like helicase ATP-binding" evidence="12">
    <location>
        <begin position="139"/>
        <end position="418"/>
    </location>
</feature>
<protein>
    <recommendedName>
        <fullName evidence="9">DNA 3'-5' helicase</fullName>
        <ecNumber evidence="9">5.6.2.4</ecNumber>
    </recommendedName>
</protein>
<dbReference type="PROSITE" id="PS51198">
    <property type="entry name" value="UVRD_HELICASE_ATP_BIND"/>
    <property type="match status" value="1"/>
</dbReference>
<gene>
    <name evidence="14" type="primary">yjcD</name>
    <name evidence="14" type="ORF">FX981_00369</name>
</gene>
<evidence type="ECO:0000256" key="1">
    <source>
        <dbReference type="ARBA" id="ARBA00009922"/>
    </source>
</evidence>
<dbReference type="GO" id="GO:0043138">
    <property type="term" value="F:3'-5' DNA helicase activity"/>
    <property type="evidence" value="ECO:0007669"/>
    <property type="project" value="UniProtKB-EC"/>
</dbReference>
<dbReference type="EMBL" id="CP043404">
    <property type="protein sequence ID" value="QEK62204.1"/>
    <property type="molecule type" value="Genomic_DNA"/>
</dbReference>
<proteinExistence type="inferred from homology"/>
<dbReference type="GO" id="GO:0005829">
    <property type="term" value="C:cytosol"/>
    <property type="evidence" value="ECO:0007669"/>
    <property type="project" value="TreeGrafter"/>
</dbReference>
<dbReference type="GO" id="GO:0005524">
    <property type="term" value="F:ATP binding"/>
    <property type="evidence" value="ECO:0007669"/>
    <property type="project" value="UniProtKB-UniRule"/>
</dbReference>
<dbReference type="SUPFAM" id="SSF52540">
    <property type="entry name" value="P-loop containing nucleoside triphosphate hydrolases"/>
    <property type="match status" value="1"/>
</dbReference>
<evidence type="ECO:0000259" key="12">
    <source>
        <dbReference type="PROSITE" id="PS51198"/>
    </source>
</evidence>
<dbReference type="PROSITE" id="PS51217">
    <property type="entry name" value="UVRD_HELICASE_CTER"/>
    <property type="match status" value="1"/>
</dbReference>
<evidence type="ECO:0000259" key="13">
    <source>
        <dbReference type="PROSITE" id="PS51217"/>
    </source>
</evidence>
<dbReference type="Gene3D" id="3.40.50.300">
    <property type="entry name" value="P-loop containing nucleotide triphosphate hydrolases"/>
    <property type="match status" value="2"/>
</dbReference>
<evidence type="ECO:0000313" key="15">
    <source>
        <dbReference type="Proteomes" id="UP000325032"/>
    </source>
</evidence>
<sequence length="770" mass="89284">MKCARRHDRTISLHTYSREHYQFLHDEGKKGQLFCPYCGQPVFFRLNIHDEPAFIHKHISQQEICEQAEDQADHHQTAEQEEKVSYKKLGGFRFPTGKQIISQTSESYYWQEPRSIQFSDALHLEENEEVHTIDLFPHITFSTPQLQAVTHLDGPMLVLAGAGSGKTRVLTARAAYLMSHHHIPAHHILLVTFTTKASNEMKERLRKQYQLHPSQASQVVTGTFHSLFYKMLLHDDANKWNGQHLIKFDWQKEQYIRKAIMNEGLDEKDYPTDQVLQSIGYWKNAFLPGELPDLKDEKEKHMWTIYQSYEQQKRDHQQFDFDDMAIACLHMLKEQPELLKRYQERFQYILVDEFQDINPVQYQLIQLLAGESEQLFCVGDDDQAIYAFRGSNPAFILEFKQDYPSAQIVHLHANYRSHHTIVASADAIIKKNQHRYEKTLKAVRAEKIPPTLFYPYDEEEEATMIVADIQEKIKNGAKPNDFCVLFRTNTGGRAIYERLHQSAIPYETDAGVKAFYSRRMVRVLLAFLSLSQDADDVAAIKQLLPVFFLKQQTLNTLKALTITEDCSMVEALGKLTDIQPFQRKKLQSIVPLFRTLRTLKPSDAVTFIEQKMGLGDYLKKRVNDTNVLEKGADDVRDVKTAAKRFETIEAFLAHAEHMKSAEKEKTAESGVQLMTIHRAKGLEFQTVYITCVVDGALPHDFSLDELRNGHEEALEEERRLLYVAMTRAEQSLYLSVPSFRRGKTAHRSRFLYPLLKKNRELFTQKQQAPL</sequence>
<dbReference type="GeneID" id="61767165"/>
<dbReference type="GO" id="GO:0033202">
    <property type="term" value="C:DNA helicase complex"/>
    <property type="evidence" value="ECO:0007669"/>
    <property type="project" value="TreeGrafter"/>
</dbReference>
<evidence type="ECO:0000256" key="5">
    <source>
        <dbReference type="ARBA" id="ARBA00022840"/>
    </source>
</evidence>
<evidence type="ECO:0000256" key="3">
    <source>
        <dbReference type="ARBA" id="ARBA00022801"/>
    </source>
</evidence>
<keyword evidence="15" id="KW-1185">Reference proteome</keyword>
<dbReference type="PANTHER" id="PTHR11070">
    <property type="entry name" value="UVRD / RECB / PCRA DNA HELICASE FAMILY MEMBER"/>
    <property type="match status" value="1"/>
</dbReference>
<feature type="binding site" evidence="11">
    <location>
        <begin position="160"/>
        <end position="167"/>
    </location>
    <ligand>
        <name>ATP</name>
        <dbReference type="ChEBI" id="CHEBI:30616"/>
    </ligand>
</feature>
<evidence type="ECO:0000256" key="8">
    <source>
        <dbReference type="ARBA" id="ARBA00034617"/>
    </source>
</evidence>
<dbReference type="PANTHER" id="PTHR11070:SF2">
    <property type="entry name" value="ATP-DEPENDENT DNA HELICASE SRS2"/>
    <property type="match status" value="1"/>
</dbReference>
<dbReference type="Pfam" id="PF13361">
    <property type="entry name" value="UvrD_C"/>
    <property type="match status" value="1"/>
</dbReference>
<dbReference type="InterPro" id="IPR014017">
    <property type="entry name" value="DNA_helicase_UvrD-like_C"/>
</dbReference>
<keyword evidence="2 11" id="KW-0547">Nucleotide-binding</keyword>